<dbReference type="EMBL" id="CAJVPW010035978">
    <property type="protein sequence ID" value="CAG8736769.1"/>
    <property type="molecule type" value="Genomic_DNA"/>
</dbReference>
<keyword evidence="2" id="KW-1185">Reference proteome</keyword>
<name>A0ACA9Q7V9_9GLOM</name>
<sequence length="94" mass="10974">MSESKKTTYLSEKHIGDHLLKPIWNFFNRRKLLDNFGHYKAICKTCNQLFSPKKPLQIEKHIISESSNVSETIKKAVIYIVKSYDKSSRTKSLN</sequence>
<evidence type="ECO:0000313" key="2">
    <source>
        <dbReference type="Proteomes" id="UP000789366"/>
    </source>
</evidence>
<organism evidence="1 2">
    <name type="scientific">Cetraspora pellucida</name>
    <dbReference type="NCBI Taxonomy" id="1433469"/>
    <lineage>
        <taxon>Eukaryota</taxon>
        <taxon>Fungi</taxon>
        <taxon>Fungi incertae sedis</taxon>
        <taxon>Mucoromycota</taxon>
        <taxon>Glomeromycotina</taxon>
        <taxon>Glomeromycetes</taxon>
        <taxon>Diversisporales</taxon>
        <taxon>Gigasporaceae</taxon>
        <taxon>Cetraspora</taxon>
    </lineage>
</organism>
<accession>A0ACA9Q7V9</accession>
<dbReference type="Proteomes" id="UP000789366">
    <property type="component" value="Unassembled WGS sequence"/>
</dbReference>
<comment type="caution">
    <text evidence="1">The sequence shown here is derived from an EMBL/GenBank/DDBJ whole genome shotgun (WGS) entry which is preliminary data.</text>
</comment>
<proteinExistence type="predicted"/>
<gene>
    <name evidence="1" type="ORF">SPELUC_LOCUS13499</name>
</gene>
<protein>
    <submittedName>
        <fullName evidence="1">5041_t:CDS:1</fullName>
    </submittedName>
</protein>
<evidence type="ECO:0000313" key="1">
    <source>
        <dbReference type="EMBL" id="CAG8736769.1"/>
    </source>
</evidence>
<reference evidence="1" key="1">
    <citation type="submission" date="2021-06" db="EMBL/GenBank/DDBJ databases">
        <authorList>
            <person name="Kallberg Y."/>
            <person name="Tangrot J."/>
            <person name="Rosling A."/>
        </authorList>
    </citation>
    <scope>NUCLEOTIDE SEQUENCE</scope>
    <source>
        <strain evidence="1">28 12/20/2015</strain>
    </source>
</reference>
<feature type="non-terminal residue" evidence="1">
    <location>
        <position position="94"/>
    </location>
</feature>